<dbReference type="RefSeq" id="WP_087641606.1">
    <property type="nucleotide sequence ID" value="NZ_CP147246.1"/>
</dbReference>
<dbReference type="Pfam" id="PF26323">
    <property type="entry name" value="EsxC"/>
    <property type="match status" value="1"/>
</dbReference>
<keyword evidence="8" id="KW-1185">Reference proteome</keyword>
<reference evidence="7" key="2">
    <citation type="submission" date="2017-05" db="EMBL/GenBank/DDBJ databases">
        <authorList>
            <consortium name="The Broad Institute Genomics Platform"/>
            <consortium name="The Broad Institute Genomic Center for Infectious Diseases"/>
            <person name="Earl A."/>
            <person name="Manson A."/>
            <person name="Schwartman J."/>
            <person name="Gilmore M."/>
            <person name="Abouelleil A."/>
            <person name="Cao P."/>
            <person name="Chapman S."/>
            <person name="Cusick C."/>
            <person name="Shea T."/>
            <person name="Young S."/>
            <person name="Neafsey D."/>
            <person name="Nusbaum C."/>
            <person name="Birren B."/>
        </authorList>
    </citation>
    <scope>NUCLEOTIDE SEQUENCE</scope>
    <source>
        <strain evidence="7">9D6_DIV0238</strain>
    </source>
</reference>
<dbReference type="OrthoDB" id="2234853at2"/>
<evidence type="ECO:0000256" key="3">
    <source>
        <dbReference type="ARBA" id="ARBA00023026"/>
    </source>
</evidence>
<dbReference type="AlphaFoldDB" id="A0A200IZ12"/>
<dbReference type="Proteomes" id="UP000196151">
    <property type="component" value="Chromosome"/>
</dbReference>
<feature type="coiled-coil region" evidence="5">
    <location>
        <begin position="6"/>
        <end position="40"/>
    </location>
</feature>
<organism evidence="6">
    <name type="scientific">Candidatus Enterococcus dunnyi</name>
    <dbReference type="NCBI Taxonomy" id="1834192"/>
    <lineage>
        <taxon>Bacteria</taxon>
        <taxon>Bacillati</taxon>
        <taxon>Bacillota</taxon>
        <taxon>Bacilli</taxon>
        <taxon>Lactobacillales</taxon>
        <taxon>Enterococcaceae</taxon>
        <taxon>Enterococcus</taxon>
    </lineage>
</organism>
<evidence type="ECO:0000313" key="8">
    <source>
        <dbReference type="Proteomes" id="UP000196151"/>
    </source>
</evidence>
<dbReference type="InterPro" id="IPR058928">
    <property type="entry name" value="EsxC"/>
</dbReference>
<evidence type="ECO:0000313" key="6">
    <source>
        <dbReference type="EMBL" id="OUZ30214.1"/>
    </source>
</evidence>
<reference evidence="6" key="1">
    <citation type="submission" date="2017-05" db="EMBL/GenBank/DDBJ databases">
        <title>The Genome Sequence of Enterococcus sp. 9D6_DIV0238.</title>
        <authorList>
            <consortium name="The Broad Institute Genomics Platform"/>
            <consortium name="The Broad Institute Genomic Center for Infectious Diseases"/>
            <person name="Earl A."/>
            <person name="Manson A."/>
            <person name="Schwartman J."/>
            <person name="Gilmore M."/>
            <person name="Abouelleil A."/>
            <person name="Cao P."/>
            <person name="Chapman S."/>
            <person name="Cusick C."/>
            <person name="Shea T."/>
            <person name="Young S."/>
            <person name="Neafsey D."/>
            <person name="Nusbaum C."/>
            <person name="Birren B."/>
        </authorList>
    </citation>
    <scope>NUCLEOTIDE SEQUENCE [LARGE SCALE GENOMIC DNA]</scope>
    <source>
        <strain evidence="6">9D6_DIV0238</strain>
    </source>
</reference>
<accession>A0A200IZ12</accession>
<protein>
    <submittedName>
        <fullName evidence="6">Uncharacterized protein</fullName>
    </submittedName>
</protein>
<evidence type="ECO:0000313" key="7">
    <source>
        <dbReference type="EMBL" id="WYJ94304.1"/>
    </source>
</evidence>
<name>A0A200IZ12_9ENTE</name>
<proteinExistence type="inferred from homology"/>
<comment type="similarity">
    <text evidence="4">Belongs to the EsxC family.</text>
</comment>
<keyword evidence="3" id="KW-0843">Virulence</keyword>
<evidence type="ECO:0000256" key="1">
    <source>
        <dbReference type="ARBA" id="ARBA00004613"/>
    </source>
</evidence>
<evidence type="ECO:0000256" key="5">
    <source>
        <dbReference type="SAM" id="Coils"/>
    </source>
</evidence>
<gene>
    <name evidence="7" type="ORF">A5889_001817</name>
    <name evidence="6" type="ORF">A5889_002502</name>
</gene>
<dbReference type="EMBL" id="CP147246">
    <property type="protein sequence ID" value="WYJ94304.1"/>
    <property type="molecule type" value="Genomic_DNA"/>
</dbReference>
<evidence type="ECO:0000256" key="4">
    <source>
        <dbReference type="ARBA" id="ARBA00093779"/>
    </source>
</evidence>
<dbReference type="EMBL" id="NIBQ01000003">
    <property type="protein sequence ID" value="OUZ30214.1"/>
    <property type="molecule type" value="Genomic_DNA"/>
</dbReference>
<keyword evidence="5" id="KW-0175">Coiled coil</keyword>
<feature type="coiled-coil region" evidence="5">
    <location>
        <begin position="101"/>
        <end position="135"/>
    </location>
</feature>
<evidence type="ECO:0000256" key="2">
    <source>
        <dbReference type="ARBA" id="ARBA00022525"/>
    </source>
</evidence>
<comment type="subcellular location">
    <subcellularLocation>
        <location evidence="1">Secreted</location>
    </subcellularLocation>
</comment>
<reference evidence="7" key="3">
    <citation type="submission" date="2024-03" db="EMBL/GenBank/DDBJ databases">
        <title>The Genome Sequence of Enterococcus sp. DIV0238c.</title>
        <authorList>
            <consortium name="The Broad Institute Genomics Platform"/>
            <consortium name="The Broad Institute Microbial Omics Core"/>
            <consortium name="The Broad Institute Genomic Center for Infectious Diseases"/>
            <person name="Earl A."/>
            <person name="Manson A."/>
            <person name="Gilmore M."/>
            <person name="Schwartman J."/>
            <person name="Shea T."/>
            <person name="Abouelleil A."/>
            <person name="Cao P."/>
            <person name="Chapman S."/>
            <person name="Cusick C."/>
            <person name="Young S."/>
            <person name="Neafsey D."/>
            <person name="Nusbaum C."/>
            <person name="Birren B."/>
        </authorList>
    </citation>
    <scope>NUCLEOTIDE SEQUENCE</scope>
    <source>
        <strain evidence="7">9D6_DIV0238</strain>
    </source>
</reference>
<sequence length="136" mass="16255">MYWFVTRESERKANQYEHLCDKLEKRIRDHDKHMKNAKEIFSAYKGTVSNFSNSKIPSNHFDPKREELTEKLSKYISQEEAKSVSLTTAKNQAETRKNYYINKVNQEIEQERIAREAKIREAKEKAEKAKKERERA</sequence>
<keyword evidence="2" id="KW-0964">Secreted</keyword>